<protein>
    <submittedName>
        <fullName evidence="1">Uncharacterized protein</fullName>
    </submittedName>
</protein>
<sequence>MTNSCTKLFNSFDLTVSNEQIVDYKAIRSKDRKEVT</sequence>
<accession>A0A381V280</accession>
<name>A0A381V280_9ZZZZ</name>
<dbReference type="AlphaFoldDB" id="A0A381V280"/>
<organism evidence="1">
    <name type="scientific">marine metagenome</name>
    <dbReference type="NCBI Taxonomy" id="408172"/>
    <lineage>
        <taxon>unclassified sequences</taxon>
        <taxon>metagenomes</taxon>
        <taxon>ecological metagenomes</taxon>
    </lineage>
</organism>
<proteinExistence type="predicted"/>
<evidence type="ECO:0000313" key="1">
    <source>
        <dbReference type="EMBL" id="SVA34324.1"/>
    </source>
</evidence>
<gene>
    <name evidence="1" type="ORF">METZ01_LOCUS87178</name>
</gene>
<reference evidence="1" key="1">
    <citation type="submission" date="2018-05" db="EMBL/GenBank/DDBJ databases">
        <authorList>
            <person name="Lanie J.A."/>
            <person name="Ng W.-L."/>
            <person name="Kazmierczak K.M."/>
            <person name="Andrzejewski T.M."/>
            <person name="Davidsen T.M."/>
            <person name="Wayne K.J."/>
            <person name="Tettelin H."/>
            <person name="Glass J.I."/>
            <person name="Rusch D."/>
            <person name="Podicherti R."/>
            <person name="Tsui H.-C.T."/>
            <person name="Winkler M.E."/>
        </authorList>
    </citation>
    <scope>NUCLEOTIDE SEQUENCE</scope>
</reference>
<dbReference type="EMBL" id="UINC01007626">
    <property type="protein sequence ID" value="SVA34324.1"/>
    <property type="molecule type" value="Genomic_DNA"/>
</dbReference>